<reference evidence="2" key="3">
    <citation type="submission" date="2015-02" db="EMBL/GenBank/DDBJ databases">
        <title>Genome analysis of three genomes within the thermophilic hydrogenogenic bacterial species Caldanaerobacter subterraneus.</title>
        <authorList>
            <person name="Sant'Anna F.H."/>
            <person name="Lebedinsky A."/>
            <person name="Sokolova T."/>
            <person name="Robb F.T."/>
            <person name="Gonzalez J.M."/>
        </authorList>
    </citation>
    <scope>NUCLEOTIDE SEQUENCE [LARGE SCALE GENOMIC DNA]</scope>
    <source>
        <strain evidence="2">DSM 12653</strain>
    </source>
</reference>
<evidence type="ECO:0000313" key="2">
    <source>
        <dbReference type="Proteomes" id="UP000010146"/>
    </source>
</evidence>
<organism evidence="1 2">
    <name type="scientific">Caldanaerobacter subterraneus subsp. pacificus DSM 12653</name>
    <dbReference type="NCBI Taxonomy" id="391606"/>
    <lineage>
        <taxon>Bacteria</taxon>
        <taxon>Bacillati</taxon>
        <taxon>Bacillota</taxon>
        <taxon>Clostridia</taxon>
        <taxon>Thermoanaerobacterales</taxon>
        <taxon>Thermoanaerobacteraceae</taxon>
        <taxon>Caldanaerobacter</taxon>
    </lineage>
</organism>
<dbReference type="AlphaFoldDB" id="A0A0F5PQG6"/>
<gene>
    <name evidence="1" type="ORF">CDSM653_00090</name>
</gene>
<comment type="caution">
    <text evidence="1">The sequence shown here is derived from an EMBL/GenBank/DDBJ whole genome shotgun (WGS) entry which is preliminary data.</text>
</comment>
<sequence>MSDKNLLSKIVRASGVGEEVFLLEVVTGLGGPPEDLS</sequence>
<dbReference type="Proteomes" id="UP000010146">
    <property type="component" value="Unassembled WGS sequence"/>
</dbReference>
<proteinExistence type="predicted"/>
<reference evidence="1 2" key="1">
    <citation type="submission" date="2008-07" db="EMBL/GenBank/DDBJ databases">
        <authorList>
            <person name="Gonzalez J."/>
            <person name="Sokolova T."/>
            <person name="Ferriera S."/>
            <person name="Johnson J."/>
            <person name="Kravitz S."/>
            <person name="Beeson K."/>
            <person name="Sutton G."/>
            <person name="Rogers Y.-H."/>
            <person name="Friedman R."/>
            <person name="Frazier M."/>
            <person name="Venter J.C."/>
        </authorList>
    </citation>
    <scope>NUCLEOTIDE SEQUENCE [LARGE SCALE GENOMIC DNA]</scope>
    <source>
        <strain evidence="1 2">DSM 12653</strain>
    </source>
</reference>
<name>A0A0F5PQG6_9THEO</name>
<accession>A0A0F5PQG6</accession>
<dbReference type="EMBL" id="ABXP02000017">
    <property type="protein sequence ID" value="KKC30840.1"/>
    <property type="molecule type" value="Genomic_DNA"/>
</dbReference>
<reference evidence="1 2" key="2">
    <citation type="journal article" date="2015" name="BMC Genomics">
        <title>Analysis of three genomes within the thermophilic bacterial species Caldanaerobacter subterraneus with a focus on carbon monoxide dehydrogenase evolution and hydrolase diversity.</title>
        <authorList>
            <person name="Sant'Anna F.H."/>
            <person name="Lebedinsky A.V."/>
            <person name="Sokolova T.G."/>
            <person name="Robb F.T."/>
            <person name="Gonzalez J.M."/>
        </authorList>
    </citation>
    <scope>NUCLEOTIDE SEQUENCE [LARGE SCALE GENOMIC DNA]</scope>
    <source>
        <strain evidence="1 2">DSM 12653</strain>
    </source>
</reference>
<evidence type="ECO:0000313" key="1">
    <source>
        <dbReference type="EMBL" id="KKC30840.1"/>
    </source>
</evidence>
<protein>
    <submittedName>
        <fullName evidence="1">Uncharacterized protein</fullName>
    </submittedName>
</protein>